<name>A0A914PY52_9BILA</name>
<evidence type="ECO:0000313" key="2">
    <source>
        <dbReference type="WBParaSite" id="PDA_v2.g23763.t1"/>
    </source>
</evidence>
<dbReference type="AlphaFoldDB" id="A0A914PY52"/>
<dbReference type="WBParaSite" id="PDA_v2.g23763.t1">
    <property type="protein sequence ID" value="PDA_v2.g23763.t1"/>
    <property type="gene ID" value="PDA_v2.g23763"/>
</dbReference>
<protein>
    <submittedName>
        <fullName evidence="2">Uncharacterized protein</fullName>
    </submittedName>
</protein>
<organism evidence="1 2">
    <name type="scientific">Panagrolaimus davidi</name>
    <dbReference type="NCBI Taxonomy" id="227884"/>
    <lineage>
        <taxon>Eukaryota</taxon>
        <taxon>Metazoa</taxon>
        <taxon>Ecdysozoa</taxon>
        <taxon>Nematoda</taxon>
        <taxon>Chromadorea</taxon>
        <taxon>Rhabditida</taxon>
        <taxon>Tylenchina</taxon>
        <taxon>Panagrolaimomorpha</taxon>
        <taxon>Panagrolaimoidea</taxon>
        <taxon>Panagrolaimidae</taxon>
        <taxon>Panagrolaimus</taxon>
    </lineage>
</organism>
<evidence type="ECO:0000313" key="1">
    <source>
        <dbReference type="Proteomes" id="UP000887578"/>
    </source>
</evidence>
<accession>A0A914PY52</accession>
<dbReference type="Proteomes" id="UP000887578">
    <property type="component" value="Unplaced"/>
</dbReference>
<reference evidence="2" key="1">
    <citation type="submission" date="2022-11" db="UniProtKB">
        <authorList>
            <consortium name="WormBaseParasite"/>
        </authorList>
    </citation>
    <scope>IDENTIFICATION</scope>
</reference>
<proteinExistence type="predicted"/>
<keyword evidence="1" id="KW-1185">Reference proteome</keyword>
<sequence>MLEFIYYRKAIFDFNRQHQNWSLPDPIIYYIAKNPSTSKVYQKLIQSCKYFFEKNPILVLDDLIYIHEKKRWSTSHGNKLIDMKNISCKFWITEFISTNYCCNENIISSIIPKIYKCDAKMLCLDNQIFSYNDFAFLVPNAEDINFKAVTVMNENGSIVPFEKFFEAIPKIKYIY</sequence>